<evidence type="ECO:0000256" key="11">
    <source>
        <dbReference type="PROSITE-ProRule" id="PRU00047"/>
    </source>
</evidence>
<dbReference type="Pfam" id="PF17917">
    <property type="entry name" value="RT_RNaseH"/>
    <property type="match status" value="1"/>
</dbReference>
<dbReference type="InterPro" id="IPR001995">
    <property type="entry name" value="Peptidase_A2_cat"/>
</dbReference>
<dbReference type="FunFam" id="3.30.70.270:FF:000026">
    <property type="entry name" value="Transposon Ty3-G Gag-Pol polyprotein"/>
    <property type="match status" value="1"/>
</dbReference>
<dbReference type="InterPro" id="IPR050951">
    <property type="entry name" value="Retrovirus_Pol_polyprotein"/>
</dbReference>
<proteinExistence type="inferred from homology"/>
<dbReference type="InterPro" id="IPR041373">
    <property type="entry name" value="RT_RNaseH"/>
</dbReference>
<keyword evidence="17" id="KW-1185">Reference proteome</keyword>
<evidence type="ECO:0000259" key="13">
    <source>
        <dbReference type="PROSITE" id="PS50158"/>
    </source>
</evidence>
<dbReference type="SUPFAM" id="SSF57756">
    <property type="entry name" value="Retrovirus zinc finger-like domains"/>
    <property type="match status" value="1"/>
</dbReference>
<keyword evidence="9" id="KW-0695">RNA-directed DNA polymerase</keyword>
<evidence type="ECO:0000256" key="3">
    <source>
        <dbReference type="ARBA" id="ARBA00012493"/>
    </source>
</evidence>
<keyword evidence="6" id="KW-0540">Nuclease</keyword>
<dbReference type="SUPFAM" id="SSF53098">
    <property type="entry name" value="Ribonuclease H-like"/>
    <property type="match status" value="1"/>
</dbReference>
<keyword evidence="11" id="KW-0863">Zinc-finger</keyword>
<evidence type="ECO:0000256" key="8">
    <source>
        <dbReference type="ARBA" id="ARBA00022801"/>
    </source>
</evidence>
<dbReference type="InterPro" id="IPR043502">
    <property type="entry name" value="DNA/RNA_pol_sf"/>
</dbReference>
<evidence type="ECO:0000256" key="7">
    <source>
        <dbReference type="ARBA" id="ARBA00022759"/>
    </source>
</evidence>
<dbReference type="GO" id="GO:0008270">
    <property type="term" value="F:zinc ion binding"/>
    <property type="evidence" value="ECO:0007669"/>
    <property type="project" value="UniProtKB-KW"/>
</dbReference>
<keyword evidence="11" id="KW-0862">Zinc</keyword>
<evidence type="ECO:0000256" key="5">
    <source>
        <dbReference type="ARBA" id="ARBA00022695"/>
    </source>
</evidence>
<feature type="compositionally biased region" description="Basic and acidic residues" evidence="12">
    <location>
        <begin position="1278"/>
        <end position="1288"/>
    </location>
</feature>
<dbReference type="InterPro" id="IPR036875">
    <property type="entry name" value="Znf_CCHC_sf"/>
</dbReference>
<dbReference type="SUPFAM" id="SSF56672">
    <property type="entry name" value="DNA/RNA polymerases"/>
    <property type="match status" value="1"/>
</dbReference>
<evidence type="ECO:0000259" key="14">
    <source>
        <dbReference type="PROSITE" id="PS50175"/>
    </source>
</evidence>
<dbReference type="Proteomes" id="UP000808372">
    <property type="component" value="Chromosome 3"/>
</dbReference>
<keyword evidence="5" id="KW-0548">Nucleotidyltransferase</keyword>
<dbReference type="PROSITE" id="PS50994">
    <property type="entry name" value="INTEGRASE"/>
    <property type="match status" value="1"/>
</dbReference>
<dbReference type="InterPro" id="IPR001878">
    <property type="entry name" value="Znf_CCHC"/>
</dbReference>
<dbReference type="PROSITE" id="PS50175">
    <property type="entry name" value="ASP_PROT_RETROV"/>
    <property type="match status" value="1"/>
</dbReference>
<dbReference type="Pfam" id="PF00078">
    <property type="entry name" value="RVT_1"/>
    <property type="match status" value="1"/>
</dbReference>
<dbReference type="FunFam" id="1.10.340.70:FF:000003">
    <property type="entry name" value="Protein CBG25708"/>
    <property type="match status" value="1"/>
</dbReference>
<evidence type="ECO:0000256" key="2">
    <source>
        <dbReference type="ARBA" id="ARBA00012180"/>
    </source>
</evidence>
<dbReference type="Gene3D" id="3.30.420.10">
    <property type="entry name" value="Ribonuclease H-like superfamily/Ribonuclease H"/>
    <property type="match status" value="1"/>
</dbReference>
<dbReference type="PANTHER" id="PTHR37984">
    <property type="entry name" value="PROTEIN CBG26694"/>
    <property type="match status" value="1"/>
</dbReference>
<dbReference type="Gene3D" id="2.40.70.10">
    <property type="entry name" value="Acid Proteases"/>
    <property type="match status" value="1"/>
</dbReference>
<dbReference type="GO" id="GO:0004523">
    <property type="term" value="F:RNA-DNA hybrid ribonuclease activity"/>
    <property type="evidence" value="ECO:0007669"/>
    <property type="project" value="UniProtKB-EC"/>
</dbReference>
<organism evidence="17 18">
    <name type="scientific">Salvelinus namaycush</name>
    <name type="common">Lake trout</name>
    <name type="synonym">Salmo namaycush</name>
    <dbReference type="NCBI Taxonomy" id="8040"/>
    <lineage>
        <taxon>Eukaryota</taxon>
        <taxon>Metazoa</taxon>
        <taxon>Chordata</taxon>
        <taxon>Craniata</taxon>
        <taxon>Vertebrata</taxon>
        <taxon>Euteleostomi</taxon>
        <taxon>Actinopterygii</taxon>
        <taxon>Neopterygii</taxon>
        <taxon>Teleostei</taxon>
        <taxon>Protacanthopterygii</taxon>
        <taxon>Salmoniformes</taxon>
        <taxon>Salmonidae</taxon>
        <taxon>Salmoninae</taxon>
        <taxon>Salvelinus</taxon>
    </lineage>
</organism>
<comment type="similarity">
    <text evidence="1">Belongs to the beta type-B retroviral polymerase family. HERV class-II K(HML-2) pol subfamily.</text>
</comment>
<protein>
    <recommendedName>
        <fullName evidence="10">Gypsy retrotransposon integrase-like protein 1</fullName>
        <ecNumber evidence="3">2.7.7.49</ecNumber>
        <ecNumber evidence="2">3.1.26.4</ecNumber>
    </recommendedName>
</protein>
<dbReference type="PANTHER" id="PTHR37984:SF13">
    <property type="entry name" value="RIBONUCLEASE H"/>
    <property type="match status" value="1"/>
</dbReference>
<keyword evidence="4" id="KW-0808">Transferase</keyword>
<dbReference type="RefSeq" id="XP_038844375.1">
    <property type="nucleotide sequence ID" value="XM_038988447.1"/>
</dbReference>
<gene>
    <name evidence="18" type="primary">LOC120043847</name>
</gene>
<dbReference type="InterPro" id="IPR000477">
    <property type="entry name" value="RT_dom"/>
</dbReference>
<dbReference type="SUPFAM" id="SSF50630">
    <property type="entry name" value="Acid proteases"/>
    <property type="match status" value="1"/>
</dbReference>
<dbReference type="InterPro" id="IPR012337">
    <property type="entry name" value="RNaseH-like_sf"/>
</dbReference>
<dbReference type="EC" id="3.1.26.4" evidence="2"/>
<feature type="compositionally biased region" description="Polar residues" evidence="12">
    <location>
        <begin position="1289"/>
        <end position="1301"/>
    </location>
</feature>
<evidence type="ECO:0000256" key="10">
    <source>
        <dbReference type="ARBA" id="ARBA00039658"/>
    </source>
</evidence>
<evidence type="ECO:0000256" key="6">
    <source>
        <dbReference type="ARBA" id="ARBA00022722"/>
    </source>
</evidence>
<feature type="domain" description="Reverse transcriptase" evidence="15">
    <location>
        <begin position="473"/>
        <end position="651"/>
    </location>
</feature>
<feature type="region of interest" description="Disordered" evidence="12">
    <location>
        <begin position="1278"/>
        <end position="1346"/>
    </location>
</feature>
<dbReference type="InterPro" id="IPR041588">
    <property type="entry name" value="Integrase_H2C2"/>
</dbReference>
<dbReference type="PROSITE" id="PS50878">
    <property type="entry name" value="RT_POL"/>
    <property type="match status" value="1"/>
</dbReference>
<accession>A0A8U0QJ87</accession>
<dbReference type="CDD" id="cd01647">
    <property type="entry name" value="RT_LTR"/>
    <property type="match status" value="1"/>
</dbReference>
<keyword evidence="7" id="KW-0255">Endonuclease</keyword>
<dbReference type="SMART" id="SM00343">
    <property type="entry name" value="ZnF_C2HC"/>
    <property type="match status" value="2"/>
</dbReference>
<dbReference type="GO" id="GO:0006508">
    <property type="term" value="P:proteolysis"/>
    <property type="evidence" value="ECO:0007669"/>
    <property type="project" value="UniProtKB-KW"/>
</dbReference>
<sequence>MALATIGSLPPFDPKNQEWEEYCEIMEHFFAANEITDAAKQKSILISVVGAQTYSLMRNLLSPDKPGEKSFIDLVELLKNHFNPKPSEIVQRFKFDSRMRKPIESVGEYVAELRKLALDCNYGNTLSQMLRDRLVCGINDDRIQIRLLSEPNLTFENALKLAQAMESANRNALDLQTRGATACHTIKESNAEHVEFQRTESRGAAANRDCYRCKGKHAAFDCKFKHGKCYACGIIGHIARACRNKKKPRAAEKRTDRKPNTSRRSSYRSNQVRESESECADAEQAFSMYSVQGANMKKVEPFIVEMGINGLKVPFELDTGCSVTLMNRSQFYRKWKTVEVPKLRDTPIKLKMYTGEKITVIGVADVQVEYQGQKKNLPLLVVEGTGPSLLGRGWLEEIKLNWDEIKHVTTETLTLQQVLSKHEGVFKEELGTLKGFQATIHVDADATPRFYRPRSVPYAMKPKVDVEIDRLLAEDIIVPVKFSEWAAPVVPILKPDGSIRLCGDYKLTVNRVSSLEQYPIPKVEDLLSTLTGGQQFTKLDMSHAYQQVLMDKASQKYLTINTHRGMFTYKRLPFGVSSAPAIFQRTMEGILQGIPKVAVYLDDILVTGVTKEEHLRNLGEVLRRMEDAGLRLKRSKCTLLADEVQYLGHKVDAKGLHTVKAKVRAVVEAPAPTNVTELKAYLGLLNYYNRFLPNLSTLLAPLHQLLRKDVAWKWSERQEEAFERSKVLLQSAEVLVHYSADRDLILSCDASAYGVGAVLSHRMENGAEKPIGFMSRTLSPAEKKYSQLDKEGLAVIFGIQRFHKYLYGRTFTIVTDHKPLISLFHEQKPVPQMVSPRVQRWNVWLRAYEYRIIYKPGRYHGNADALSRLPVPEIISQEEENDQVLMIDVLDDAPVNTAQIRQWTSKDVTLSQVHEFILKGWPTVTEPQIMPYYTRRLALSVRDGCVLWGSRVVIPPQGRGLLLKLLHQSHPGMSRMKGLARSYVWWPKMDHDVENEVSRCEDCQSNRKSPPTAPLHPWEWPEKPWTRLHVDYAGPFLGKMFLVLIDSHSKWMDVYPMNTSTSYATIEKLRQSFSVMGLPQMLVSDNATCFTSTEFTSFMKQNGIQHVTSAPFHPSSNGLAERAVQTLKEGMRKMQGPSIETKVSRFLFSYRITPQATTGLSPAEMLMSRRLRSTLDLIRPDLKMKIQQKQWNQKWNHDTRAKLRSFSTGDDVYTRNYGFGPKWIPATIEDCSGPVSYTVIIGSGQRLRRHVDQIRARIPVPSGDLDQFLNEQDRTLERSPELQLDKPPETNNAQLPETTSPGRPPPVKSPQKDFVSPSRGEDLVAPATPPLRRSIRERRPPDFFRS</sequence>
<dbReference type="GO" id="GO:0004190">
    <property type="term" value="F:aspartic-type endopeptidase activity"/>
    <property type="evidence" value="ECO:0007669"/>
    <property type="project" value="UniProtKB-KW"/>
</dbReference>
<evidence type="ECO:0000313" key="18">
    <source>
        <dbReference type="RefSeq" id="XP_038844375.1"/>
    </source>
</evidence>
<evidence type="ECO:0000313" key="17">
    <source>
        <dbReference type="Proteomes" id="UP000808372"/>
    </source>
</evidence>
<dbReference type="InterPro" id="IPR001584">
    <property type="entry name" value="Integrase_cat-core"/>
</dbReference>
<reference evidence="18" key="1">
    <citation type="submission" date="2025-08" db="UniProtKB">
        <authorList>
            <consortium name="RefSeq"/>
        </authorList>
    </citation>
    <scope>IDENTIFICATION</scope>
    <source>
        <tissue evidence="18">White muscle</tissue>
    </source>
</reference>
<dbReference type="KEGG" id="snh:120043847"/>
<dbReference type="PROSITE" id="PS50158">
    <property type="entry name" value="ZF_CCHC"/>
    <property type="match status" value="1"/>
</dbReference>
<feature type="domain" description="CCHC-type" evidence="13">
    <location>
        <begin position="228"/>
        <end position="244"/>
    </location>
</feature>
<dbReference type="GeneID" id="120043847"/>
<feature type="compositionally biased region" description="Basic and acidic residues" evidence="12">
    <location>
        <begin position="249"/>
        <end position="259"/>
    </location>
</feature>
<evidence type="ECO:0000259" key="16">
    <source>
        <dbReference type="PROSITE" id="PS50994"/>
    </source>
</evidence>
<dbReference type="InterPro" id="IPR021109">
    <property type="entry name" value="Peptidase_aspartic_dom_sf"/>
</dbReference>
<dbReference type="Gene3D" id="1.10.340.70">
    <property type="match status" value="1"/>
</dbReference>
<dbReference type="GO" id="GO:0003677">
    <property type="term" value="F:DNA binding"/>
    <property type="evidence" value="ECO:0007669"/>
    <property type="project" value="UniProtKB-KW"/>
</dbReference>
<evidence type="ECO:0000256" key="1">
    <source>
        <dbReference type="ARBA" id="ARBA00010879"/>
    </source>
</evidence>
<evidence type="ECO:0000259" key="15">
    <source>
        <dbReference type="PROSITE" id="PS50878"/>
    </source>
</evidence>
<dbReference type="GO" id="GO:0015074">
    <property type="term" value="P:DNA integration"/>
    <property type="evidence" value="ECO:0007669"/>
    <property type="project" value="InterPro"/>
</dbReference>
<dbReference type="InterPro" id="IPR036397">
    <property type="entry name" value="RNaseH_sf"/>
</dbReference>
<dbReference type="InterPro" id="IPR043128">
    <property type="entry name" value="Rev_trsase/Diguanyl_cyclase"/>
</dbReference>
<dbReference type="FunFam" id="3.30.420.10:FF:000063">
    <property type="entry name" value="Retrovirus-related Pol polyprotein from transposon 297-like Protein"/>
    <property type="match status" value="1"/>
</dbReference>
<dbReference type="Pfam" id="PF17921">
    <property type="entry name" value="Integrase_H2C2"/>
    <property type="match status" value="1"/>
</dbReference>
<dbReference type="Gene3D" id="3.30.70.270">
    <property type="match status" value="2"/>
</dbReference>
<feature type="domain" description="Integrase catalytic" evidence="16">
    <location>
        <begin position="1020"/>
        <end position="1170"/>
    </location>
</feature>
<dbReference type="Gene3D" id="3.10.10.10">
    <property type="entry name" value="HIV Type 1 Reverse Transcriptase, subunit A, domain 1"/>
    <property type="match status" value="1"/>
</dbReference>
<feature type="compositionally biased region" description="Basic and acidic residues" evidence="12">
    <location>
        <begin position="1337"/>
        <end position="1346"/>
    </location>
</feature>
<dbReference type="CDD" id="cd09274">
    <property type="entry name" value="RNase_HI_RT_Ty3"/>
    <property type="match status" value="1"/>
</dbReference>
<evidence type="ECO:0000256" key="12">
    <source>
        <dbReference type="SAM" id="MobiDB-lite"/>
    </source>
</evidence>
<evidence type="ECO:0000256" key="4">
    <source>
        <dbReference type="ARBA" id="ARBA00022679"/>
    </source>
</evidence>
<dbReference type="Pfam" id="PF00665">
    <property type="entry name" value="rve"/>
    <property type="match status" value="1"/>
</dbReference>
<keyword evidence="11" id="KW-0479">Metal-binding</keyword>
<dbReference type="FunFam" id="3.10.20.370:FF:000001">
    <property type="entry name" value="Retrovirus-related Pol polyprotein from transposon 17.6-like protein"/>
    <property type="match status" value="1"/>
</dbReference>
<feature type="domain" description="Peptidase A2" evidence="14">
    <location>
        <begin position="313"/>
        <end position="394"/>
    </location>
</feature>
<dbReference type="EC" id="2.7.7.49" evidence="3"/>
<dbReference type="Gene3D" id="4.10.60.10">
    <property type="entry name" value="Zinc finger, CCHC-type"/>
    <property type="match status" value="1"/>
</dbReference>
<feature type="region of interest" description="Disordered" evidence="12">
    <location>
        <begin position="245"/>
        <end position="274"/>
    </location>
</feature>
<name>A0A8U0QJ87_SALNM</name>
<keyword evidence="8" id="KW-0378">Hydrolase</keyword>
<evidence type="ECO:0000256" key="9">
    <source>
        <dbReference type="ARBA" id="ARBA00022918"/>
    </source>
</evidence>